<dbReference type="GO" id="GO:0005509">
    <property type="term" value="F:calcium ion binding"/>
    <property type="evidence" value="ECO:0007669"/>
    <property type="project" value="InterPro"/>
</dbReference>
<dbReference type="CDD" id="cd00051">
    <property type="entry name" value="EFh"/>
    <property type="match status" value="1"/>
</dbReference>
<name>A0A7S0CM50_9STRA</name>
<proteinExistence type="predicted"/>
<evidence type="ECO:0000256" key="1">
    <source>
        <dbReference type="ARBA" id="ARBA00022837"/>
    </source>
</evidence>
<dbReference type="InterPro" id="IPR011992">
    <property type="entry name" value="EF-hand-dom_pair"/>
</dbReference>
<dbReference type="EMBL" id="HBEL01052770">
    <property type="protein sequence ID" value="CAD8427993.1"/>
    <property type="molecule type" value="Transcribed_RNA"/>
</dbReference>
<dbReference type="InterPro" id="IPR018247">
    <property type="entry name" value="EF_Hand_1_Ca_BS"/>
</dbReference>
<evidence type="ECO:0000256" key="2">
    <source>
        <dbReference type="SAM" id="MobiDB-lite"/>
    </source>
</evidence>
<feature type="domain" description="EF-hand" evidence="4">
    <location>
        <begin position="123"/>
        <end position="158"/>
    </location>
</feature>
<sequence length="344" mass="37259">MSPPVTLLVWISLFSSAAAFGATTTKPNKYEVKFNKMVSELTLTPQAVECIDSPKQRVLFRGVAAAAAEPQVRNAFGIVYGDLAPIRVAGDLVFGKLTSVAEEVRKQEGLVAATDDDDGSSAALLATSRQLFDLIDGDQSGGIDREELANSPDLMALILHNANDSNTEAADAFMKLADENRDGVISFVEFVNAIAKQDQLPQLNSVDDALAAALQSRSSDQSTTKKKRGLGLRKSPEERFEAMLDQCLQWETDLGCGPESDDTSMLEDECVVDVELELKATNNDKDGRLLQVLKGSLIGARCEPVVEALKMVYMEYSPLRLGGDIIFKLLGKVVDNQVAKANRE</sequence>
<feature type="domain" description="EF-hand" evidence="4">
    <location>
        <begin position="165"/>
        <end position="200"/>
    </location>
</feature>
<feature type="chain" id="PRO_5031142192" description="EF-hand domain-containing protein" evidence="3">
    <location>
        <begin position="20"/>
        <end position="344"/>
    </location>
</feature>
<feature type="signal peptide" evidence="3">
    <location>
        <begin position="1"/>
        <end position="19"/>
    </location>
</feature>
<feature type="region of interest" description="Disordered" evidence="2">
    <location>
        <begin position="214"/>
        <end position="233"/>
    </location>
</feature>
<evidence type="ECO:0000313" key="5">
    <source>
        <dbReference type="EMBL" id="CAD8427993.1"/>
    </source>
</evidence>
<dbReference type="Pfam" id="PF13499">
    <property type="entry name" value="EF-hand_7"/>
    <property type="match status" value="1"/>
</dbReference>
<gene>
    <name evidence="5" type="ORF">PINE0816_LOCUS24160</name>
</gene>
<dbReference type="SMART" id="SM00054">
    <property type="entry name" value="EFh"/>
    <property type="match status" value="2"/>
</dbReference>
<dbReference type="SUPFAM" id="SSF47473">
    <property type="entry name" value="EF-hand"/>
    <property type="match status" value="1"/>
</dbReference>
<dbReference type="Gene3D" id="1.10.238.10">
    <property type="entry name" value="EF-hand"/>
    <property type="match status" value="1"/>
</dbReference>
<keyword evidence="3" id="KW-0732">Signal</keyword>
<dbReference type="AlphaFoldDB" id="A0A7S0CM50"/>
<keyword evidence="1" id="KW-0106">Calcium</keyword>
<dbReference type="PROSITE" id="PS50222">
    <property type="entry name" value="EF_HAND_2"/>
    <property type="match status" value="2"/>
</dbReference>
<evidence type="ECO:0000256" key="3">
    <source>
        <dbReference type="SAM" id="SignalP"/>
    </source>
</evidence>
<dbReference type="InterPro" id="IPR002048">
    <property type="entry name" value="EF_hand_dom"/>
</dbReference>
<dbReference type="PROSITE" id="PS00018">
    <property type="entry name" value="EF_HAND_1"/>
    <property type="match status" value="1"/>
</dbReference>
<protein>
    <recommendedName>
        <fullName evidence="4">EF-hand domain-containing protein</fullName>
    </recommendedName>
</protein>
<accession>A0A7S0CM50</accession>
<evidence type="ECO:0000259" key="4">
    <source>
        <dbReference type="PROSITE" id="PS50222"/>
    </source>
</evidence>
<organism evidence="5">
    <name type="scientific">Proboscia inermis</name>
    <dbReference type="NCBI Taxonomy" id="420281"/>
    <lineage>
        <taxon>Eukaryota</taxon>
        <taxon>Sar</taxon>
        <taxon>Stramenopiles</taxon>
        <taxon>Ochrophyta</taxon>
        <taxon>Bacillariophyta</taxon>
        <taxon>Coscinodiscophyceae</taxon>
        <taxon>Rhizosoleniophycidae</taxon>
        <taxon>Rhizosoleniales</taxon>
        <taxon>Rhizosoleniaceae</taxon>
        <taxon>Proboscia</taxon>
    </lineage>
</organism>
<reference evidence="5" key="1">
    <citation type="submission" date="2021-01" db="EMBL/GenBank/DDBJ databases">
        <authorList>
            <person name="Corre E."/>
            <person name="Pelletier E."/>
            <person name="Niang G."/>
            <person name="Scheremetjew M."/>
            <person name="Finn R."/>
            <person name="Kale V."/>
            <person name="Holt S."/>
            <person name="Cochrane G."/>
            <person name="Meng A."/>
            <person name="Brown T."/>
            <person name="Cohen L."/>
        </authorList>
    </citation>
    <scope>NUCLEOTIDE SEQUENCE</scope>
    <source>
        <strain evidence="5">CCAP1064/1</strain>
    </source>
</reference>